<dbReference type="InterPro" id="IPR029058">
    <property type="entry name" value="AB_hydrolase_fold"/>
</dbReference>
<evidence type="ECO:0000256" key="2">
    <source>
        <dbReference type="ARBA" id="ARBA00008300"/>
    </source>
</evidence>
<comment type="subcellular location">
    <subcellularLocation>
        <location evidence="1">Lipid droplet</location>
    </subcellularLocation>
</comment>
<evidence type="ECO:0000256" key="6">
    <source>
        <dbReference type="ARBA" id="ARBA00031924"/>
    </source>
</evidence>
<dbReference type="PANTHER" id="PTHR13390:SF0">
    <property type="entry name" value="LIPID DROPLET-ASSOCIATED HYDROLASE"/>
    <property type="match status" value="1"/>
</dbReference>
<dbReference type="SUPFAM" id="SSF53474">
    <property type="entry name" value="alpha/beta-Hydrolases"/>
    <property type="match status" value="1"/>
</dbReference>
<dbReference type="InterPro" id="IPR019363">
    <property type="entry name" value="LDAH"/>
</dbReference>
<reference evidence="9" key="2">
    <citation type="submission" date="2014-07" db="EMBL/GenBank/DDBJ databases">
        <authorList>
            <person name="Hull J."/>
        </authorList>
    </citation>
    <scope>NUCLEOTIDE SEQUENCE</scope>
</reference>
<accession>A0A0A9WYF2</accession>
<keyword evidence="4" id="KW-0551">Lipid droplet</keyword>
<evidence type="ECO:0000256" key="4">
    <source>
        <dbReference type="ARBA" id="ARBA00022677"/>
    </source>
</evidence>
<reference evidence="9" key="1">
    <citation type="journal article" date="2014" name="PLoS ONE">
        <title>Transcriptome-Based Identification of ABC Transporters in the Western Tarnished Plant Bug Lygus hesperus.</title>
        <authorList>
            <person name="Hull J.J."/>
            <person name="Chaney K."/>
            <person name="Geib S.M."/>
            <person name="Fabrick J.A."/>
            <person name="Brent C.S."/>
            <person name="Walsh D."/>
            <person name="Lavine L.C."/>
        </authorList>
    </citation>
    <scope>NUCLEOTIDE SEQUENCE</scope>
</reference>
<dbReference type="GO" id="GO:0005811">
    <property type="term" value="C:lipid droplet"/>
    <property type="evidence" value="ECO:0007669"/>
    <property type="project" value="UniProtKB-SubCell"/>
</dbReference>
<dbReference type="EC" id="3.1.1.13" evidence="7"/>
<dbReference type="PANTHER" id="PTHR13390">
    <property type="entry name" value="LIPASE"/>
    <property type="match status" value="1"/>
</dbReference>
<proteinExistence type="inferred from homology"/>
<dbReference type="EMBL" id="GBHO01032066">
    <property type="protein sequence ID" value="JAG11538.1"/>
    <property type="molecule type" value="Transcribed_RNA"/>
</dbReference>
<dbReference type="GO" id="GO:0019915">
    <property type="term" value="P:lipid storage"/>
    <property type="evidence" value="ECO:0007669"/>
    <property type="project" value="InterPro"/>
</dbReference>
<evidence type="ECO:0000313" key="9">
    <source>
        <dbReference type="EMBL" id="JAG11538.1"/>
    </source>
</evidence>
<dbReference type="GO" id="GO:0004771">
    <property type="term" value="F:sterol ester esterase activity"/>
    <property type="evidence" value="ECO:0007669"/>
    <property type="project" value="UniProtKB-EC"/>
</dbReference>
<evidence type="ECO:0000256" key="8">
    <source>
        <dbReference type="ARBA" id="ARBA00049527"/>
    </source>
</evidence>
<evidence type="ECO:0000256" key="3">
    <source>
        <dbReference type="ARBA" id="ARBA00019242"/>
    </source>
</evidence>
<keyword evidence="5" id="KW-0378">Hydrolase</keyword>
<protein>
    <recommendedName>
        <fullName evidence="3">Lipid droplet-associated hydrolase</fullName>
        <ecNumber evidence="7">3.1.1.13</ecNumber>
    </recommendedName>
    <alternativeName>
        <fullName evidence="6">Lipid droplet-associated serine hydrolase</fullName>
    </alternativeName>
</protein>
<sequence>MHTCEIDVLVLGYAGHSLHGGTSQVYSLQEQIELADKFVLTLLASGGAVQHYHKHLYLAGHSIGGYVAMHLLSRYSAFSKLFGLCPVLMHVAASPKGQRLRV</sequence>
<dbReference type="Pfam" id="PF10230">
    <property type="entry name" value="LIDHydrolase"/>
    <property type="match status" value="1"/>
</dbReference>
<gene>
    <name evidence="9" type="ORF">CM83_100385</name>
</gene>
<comment type="similarity">
    <text evidence="2">Belongs to the AB hydrolase superfamily. LDAH family.</text>
</comment>
<evidence type="ECO:0000256" key="1">
    <source>
        <dbReference type="ARBA" id="ARBA00004502"/>
    </source>
</evidence>
<name>A0A0A9WYF2_LYGHE</name>
<comment type="catalytic activity">
    <reaction evidence="8">
        <text>a cholesterol ester + H2O = cholesterol + a fatty acid + H(+)</text>
        <dbReference type="Rhea" id="RHEA:36403"/>
        <dbReference type="ChEBI" id="CHEBI:15377"/>
        <dbReference type="ChEBI" id="CHEBI:15378"/>
        <dbReference type="ChEBI" id="CHEBI:16113"/>
        <dbReference type="ChEBI" id="CHEBI:17002"/>
        <dbReference type="ChEBI" id="CHEBI:28868"/>
        <dbReference type="EC" id="3.1.1.13"/>
    </reaction>
    <physiologicalReaction direction="left-to-right" evidence="8">
        <dbReference type="Rhea" id="RHEA:36404"/>
    </physiologicalReaction>
</comment>
<evidence type="ECO:0000256" key="7">
    <source>
        <dbReference type="ARBA" id="ARBA00039150"/>
    </source>
</evidence>
<evidence type="ECO:0000256" key="5">
    <source>
        <dbReference type="ARBA" id="ARBA00022801"/>
    </source>
</evidence>
<dbReference type="Gene3D" id="3.40.50.1820">
    <property type="entry name" value="alpha/beta hydrolase"/>
    <property type="match status" value="1"/>
</dbReference>
<dbReference type="AlphaFoldDB" id="A0A0A9WYF2"/>
<organism evidence="9">
    <name type="scientific">Lygus hesperus</name>
    <name type="common">Western plant bug</name>
    <dbReference type="NCBI Taxonomy" id="30085"/>
    <lineage>
        <taxon>Eukaryota</taxon>
        <taxon>Metazoa</taxon>
        <taxon>Ecdysozoa</taxon>
        <taxon>Arthropoda</taxon>
        <taxon>Hexapoda</taxon>
        <taxon>Insecta</taxon>
        <taxon>Pterygota</taxon>
        <taxon>Neoptera</taxon>
        <taxon>Paraneoptera</taxon>
        <taxon>Hemiptera</taxon>
        <taxon>Heteroptera</taxon>
        <taxon>Panheteroptera</taxon>
        <taxon>Cimicomorpha</taxon>
        <taxon>Miridae</taxon>
        <taxon>Mirini</taxon>
        <taxon>Lygus</taxon>
    </lineage>
</organism>